<feature type="domain" description="GDP-fucose pyrophosphorylase" evidence="11">
    <location>
        <begin position="182"/>
        <end position="410"/>
    </location>
</feature>
<dbReference type="OrthoDB" id="271303at2759"/>
<evidence type="ECO:0000256" key="1">
    <source>
        <dbReference type="ARBA" id="ARBA00022679"/>
    </source>
</evidence>
<dbReference type="EMBL" id="KV937228">
    <property type="protein sequence ID" value="PIO30597.1"/>
    <property type="molecule type" value="Genomic_DNA"/>
</dbReference>
<dbReference type="Pfam" id="PF00288">
    <property type="entry name" value="GHMP_kinases_N"/>
    <property type="match status" value="1"/>
</dbReference>
<evidence type="ECO:0000313" key="14">
    <source>
        <dbReference type="Proteomes" id="UP000228934"/>
    </source>
</evidence>
<dbReference type="EC" id="2.7.1.52" evidence="8"/>
<comment type="catalytic activity">
    <reaction evidence="6">
        <text>L-fucose + ATP = beta-L-fucose 1-phosphate + ADP + H(+)</text>
        <dbReference type="Rhea" id="RHEA:13241"/>
        <dbReference type="ChEBI" id="CHEBI:2181"/>
        <dbReference type="ChEBI" id="CHEBI:15378"/>
        <dbReference type="ChEBI" id="CHEBI:30616"/>
        <dbReference type="ChEBI" id="CHEBI:57268"/>
        <dbReference type="ChEBI" id="CHEBI:456216"/>
        <dbReference type="EC" id="2.7.1.52"/>
    </reaction>
</comment>
<evidence type="ECO:0000259" key="12">
    <source>
        <dbReference type="Pfam" id="PF08544"/>
    </source>
</evidence>
<dbReference type="PANTHER" id="PTHR32463">
    <property type="entry name" value="L-FUCOSE KINASE"/>
    <property type="match status" value="1"/>
</dbReference>
<feature type="domain" description="GDP-fucose pyrophosphorylase" evidence="11">
    <location>
        <begin position="433"/>
        <end position="574"/>
    </location>
</feature>
<feature type="domain" description="GHMP kinase N-terminal" evidence="10">
    <location>
        <begin position="900"/>
        <end position="971"/>
    </location>
</feature>
<keyword evidence="2" id="KW-0547">Nucleotide-binding</keyword>
<dbReference type="InterPro" id="IPR020568">
    <property type="entry name" value="Ribosomal_Su5_D2-typ_SF"/>
</dbReference>
<reference evidence="14" key="1">
    <citation type="journal article" date="2017" name="Nat. Commun.">
        <title>The North American bullfrog draft genome provides insight into hormonal regulation of long noncoding RNA.</title>
        <authorList>
            <person name="Hammond S.A."/>
            <person name="Warren R.L."/>
            <person name="Vandervalk B.P."/>
            <person name="Kucuk E."/>
            <person name="Khan H."/>
            <person name="Gibb E.A."/>
            <person name="Pandoh P."/>
            <person name="Kirk H."/>
            <person name="Zhao Y."/>
            <person name="Jones M."/>
            <person name="Mungall A.J."/>
            <person name="Coope R."/>
            <person name="Pleasance S."/>
            <person name="Moore R.A."/>
            <person name="Holt R.A."/>
            <person name="Round J.M."/>
            <person name="Ohora S."/>
            <person name="Walle B.V."/>
            <person name="Veldhoen N."/>
            <person name="Helbing C.C."/>
            <person name="Birol I."/>
        </authorList>
    </citation>
    <scope>NUCLEOTIDE SEQUENCE [LARGE SCALE GENOMIC DNA]</scope>
</reference>
<keyword evidence="1" id="KW-0808">Transferase</keyword>
<dbReference type="Gene3D" id="3.30.230.120">
    <property type="match status" value="1"/>
</dbReference>
<dbReference type="AlphaFoldDB" id="A0A2G9RRV8"/>
<evidence type="ECO:0000313" key="13">
    <source>
        <dbReference type="EMBL" id="PIO30597.1"/>
    </source>
</evidence>
<accession>A0A2G9RRV8</accession>
<evidence type="ECO:0000256" key="9">
    <source>
        <dbReference type="ARBA" id="ARBA00071656"/>
    </source>
</evidence>
<dbReference type="InterPro" id="IPR001174">
    <property type="entry name" value="HddA/FKP"/>
</dbReference>
<dbReference type="SUPFAM" id="SSF54211">
    <property type="entry name" value="Ribosomal protein S5 domain 2-like"/>
    <property type="match status" value="1"/>
</dbReference>
<dbReference type="SUPFAM" id="SSF55060">
    <property type="entry name" value="GHMP Kinase, C-terminal domain"/>
    <property type="match status" value="1"/>
</dbReference>
<evidence type="ECO:0000256" key="4">
    <source>
        <dbReference type="ARBA" id="ARBA00022840"/>
    </source>
</evidence>
<evidence type="ECO:0000256" key="2">
    <source>
        <dbReference type="ARBA" id="ARBA00022741"/>
    </source>
</evidence>
<dbReference type="InterPro" id="IPR052203">
    <property type="entry name" value="GHMP_Kinase-Related"/>
</dbReference>
<keyword evidence="3" id="KW-0418">Kinase</keyword>
<protein>
    <recommendedName>
        <fullName evidence="9">L-fucose kinase</fullName>
        <ecNumber evidence="8">2.7.1.52</ecNumber>
    </recommendedName>
</protein>
<dbReference type="GO" id="GO:0042352">
    <property type="term" value="P:GDP-L-fucose salvage"/>
    <property type="evidence" value="ECO:0007669"/>
    <property type="project" value="TreeGrafter"/>
</dbReference>
<evidence type="ECO:0000259" key="11">
    <source>
        <dbReference type="Pfam" id="PF07959"/>
    </source>
</evidence>
<evidence type="ECO:0000256" key="8">
    <source>
        <dbReference type="ARBA" id="ARBA00066363"/>
    </source>
</evidence>
<comment type="function">
    <text evidence="7">Takes part in the salvage pathway for reutilization of fucose from the degradation of oligosaccharides.</text>
</comment>
<name>A0A2G9RRV8_AQUCT</name>
<evidence type="ECO:0000256" key="5">
    <source>
        <dbReference type="ARBA" id="ARBA00038121"/>
    </source>
</evidence>
<feature type="domain" description="GHMP kinase C-terminal" evidence="12">
    <location>
        <begin position="1055"/>
        <end position="1128"/>
    </location>
</feature>
<dbReference type="InterPro" id="IPR012887">
    <property type="entry name" value="GDP_fucose_pyrophosphorylase"/>
</dbReference>
<keyword evidence="14" id="KW-1185">Reference proteome</keyword>
<evidence type="ECO:0000259" key="10">
    <source>
        <dbReference type="Pfam" id="PF00288"/>
    </source>
</evidence>
<dbReference type="InterPro" id="IPR006204">
    <property type="entry name" value="GHMP_kinase_N_dom"/>
</dbReference>
<dbReference type="InterPro" id="IPR013750">
    <property type="entry name" value="GHMP_kinase_C_dom"/>
</dbReference>
<proteinExistence type="inferred from homology"/>
<dbReference type="Proteomes" id="UP000228934">
    <property type="component" value="Unassembled WGS sequence"/>
</dbReference>
<dbReference type="Pfam" id="PF08544">
    <property type="entry name" value="GHMP_kinases_C"/>
    <property type="match status" value="1"/>
</dbReference>
<evidence type="ECO:0000256" key="3">
    <source>
        <dbReference type="ARBA" id="ARBA00022777"/>
    </source>
</evidence>
<keyword evidence="4" id="KW-0067">ATP-binding</keyword>
<dbReference type="GO" id="GO:0050201">
    <property type="term" value="F:fucokinase activity"/>
    <property type="evidence" value="ECO:0007669"/>
    <property type="project" value="UniProtKB-EC"/>
</dbReference>
<comment type="similarity">
    <text evidence="5">Belongs to the GHMP kinase family.</text>
</comment>
<organism evidence="13 14">
    <name type="scientific">Aquarana catesbeiana</name>
    <name type="common">American bullfrog</name>
    <name type="synonym">Rana catesbeiana</name>
    <dbReference type="NCBI Taxonomy" id="8400"/>
    <lineage>
        <taxon>Eukaryota</taxon>
        <taxon>Metazoa</taxon>
        <taxon>Chordata</taxon>
        <taxon>Craniata</taxon>
        <taxon>Vertebrata</taxon>
        <taxon>Euteleostomi</taxon>
        <taxon>Amphibia</taxon>
        <taxon>Batrachia</taxon>
        <taxon>Anura</taxon>
        <taxon>Neobatrachia</taxon>
        <taxon>Ranoidea</taxon>
        <taxon>Ranidae</taxon>
        <taxon>Aquarana</taxon>
    </lineage>
</organism>
<dbReference type="FunFam" id="3.30.230.120:FF:000001">
    <property type="entry name" value="L-fucose kinase"/>
    <property type="match status" value="1"/>
</dbReference>
<dbReference type="PANTHER" id="PTHR32463:SF0">
    <property type="entry name" value="L-FUCOSE KINASE"/>
    <property type="match status" value="1"/>
</dbReference>
<evidence type="ECO:0000256" key="7">
    <source>
        <dbReference type="ARBA" id="ARBA00059365"/>
    </source>
</evidence>
<dbReference type="GO" id="GO:0005524">
    <property type="term" value="F:ATP binding"/>
    <property type="evidence" value="ECO:0007669"/>
    <property type="project" value="UniProtKB-KW"/>
</dbReference>
<dbReference type="Pfam" id="PF07959">
    <property type="entry name" value="Fucose_pyrophosphorylase"/>
    <property type="match status" value="2"/>
</dbReference>
<dbReference type="PRINTS" id="PR00960">
    <property type="entry name" value="LMBPPROTEIN"/>
</dbReference>
<evidence type="ECO:0000256" key="6">
    <source>
        <dbReference type="ARBA" id="ARBA00052616"/>
    </source>
</evidence>
<dbReference type="InterPro" id="IPR036554">
    <property type="entry name" value="GHMP_kinase_C_sf"/>
</dbReference>
<gene>
    <name evidence="13" type="ORF">AB205_0041000</name>
</gene>
<sequence length="1163" mass="127857">MSTAGQKEDVNCRSEGRCQLQVRRKSLVNMEEDVNCWSGVKCQLQVRRKSLVSKEEDVNCRSGGKSSAGQEKEEITCIGQLICVQCFRLVPVSLAVYRLVARMASHTDWTVLVLTCQHKDSVQAFQRELEIRQRRGILPPDTLLLTVEDPQAHVGSGGATLNALLVAAEHLSARAGYTVVSSDVLQGARLLILHTGRDFLFDDCGRGFTVLPLEDPQAPVESVTCNLDSLLNVLRYQLCPGSPPGVWICSTDMTLTLRSVPRIEWNQFWGARVIALPGSPEYARNHGVYLTDGKGTVRDIVYRGCEERIRACLLEDQHVPLVSGIVFLSSETAERFLGTLASSPLDGCTYQGLDSGAEPLEISLFLDVLMSMCEDVTEDRFLGEASGLSDRSKSSRMVLWKELHELPLNMGSRGRKMAQSFVTVCKGWRTWNPDLIEDGSCVVNSLLNGEVTLCRGSAVQNCHLQGPLHVGSGCLLSGIAPEGGARLCGYHLNDVILQAHPIRIQNLSLTVYSLLGTNDQLQCPAEGGSPTYLNLPWDEFFLRTGISERDLWGSEHCSSECSILTAPLFPVLHPSESLGIEDVLWFLRSGTGGTDSESWRQRWRSSWRMSWQQIWQYRDQERSLQARREVFFSQALEKVNRILLAREERSLMPIIRAAMQEGAHQRLLDTLDNVASKTEDAGVAARALACVADLLGCMADGEGGLRSGPAANKAWAPGYLLLEKGDIAQGVRLMAVERQKWLSRPALLLRAARHYEGAEQILIRRAVMSSFQFVSIGEKKPPPQGQWVTAECPARIDMSGGWSDTPPITYEHGGAVVNIAVLVDGQRPIGARARRIPEPHLRLCSTSGPRGLALQTQLTCHSLSDMQDYCQPQAPGALLKAAFICSGTVELTSEKALSEQLSGKYGGGIELQTWSYLPHGSGLGTSSILAGAVMAVLYEVSGRSSDAESLIHAVLHLEQVLTTGGGWQDQVGGLIPGVKIGRSAPALPLQVTVERVELPEGFMEMINKHLLLVYTGKTRLARNLLQDVLRNWYARLPDIMLNVDALVSNAELCARAFRTGAMEQLGHCLSTYWQQKKCMAPGCEPQAVRRIMDTLEPHVYGQSLAGAGGGGFLYVLTKEPEQKNTIQRLLENTQGLERCSVHSVQLDTKMFSVQWETGIPDDR</sequence>